<gene>
    <name evidence="2" type="ORF">VIS19158_18531</name>
</gene>
<sequence length="77" mass="8776">MTDVSDFVVELIKHRYLLDTDEFDASFVQKLFEQISCSSCKTGILKERVSRYGKFLSCSFYPPCKNKVTLAISAETP</sequence>
<reference evidence="2 3" key="1">
    <citation type="journal article" date="2012" name="Int. J. Syst. Evol. Microbiol.">
        <title>Vibrio caribbeanicus sp. nov., isolated from the marine sponge Scleritoderma cyanea.</title>
        <authorList>
            <person name="Hoffmann M."/>
            <person name="Monday S.R."/>
            <person name="Allard M.W."/>
            <person name="Strain E.A."/>
            <person name="Whittaker P."/>
            <person name="Naum M."/>
            <person name="McCarthy P.J."/>
            <person name="Lopez J.V."/>
            <person name="Fischer M."/>
            <person name="Brown E.W."/>
        </authorList>
    </citation>
    <scope>NUCLEOTIDE SEQUENCE [LARGE SCALE GENOMIC DNA]</scope>
    <source>
        <strain evidence="2 3">LMG 19158</strain>
    </source>
</reference>
<keyword evidence="2" id="KW-0378">Hydrolase</keyword>
<accession>F9RKP3</accession>
<dbReference type="Proteomes" id="UP000004349">
    <property type="component" value="Unassembled WGS sequence"/>
</dbReference>
<dbReference type="GO" id="GO:0005694">
    <property type="term" value="C:chromosome"/>
    <property type="evidence" value="ECO:0007669"/>
    <property type="project" value="InterPro"/>
</dbReference>
<name>F9RKP3_9VIBR</name>
<keyword evidence="2" id="KW-0067">ATP-binding</keyword>
<dbReference type="InterPro" id="IPR013498">
    <property type="entry name" value="Topo_IA_Znf"/>
</dbReference>
<keyword evidence="2" id="KW-0547">Nucleotide-binding</keyword>
<organism evidence="2 3">
    <name type="scientific">Vibrio scophthalmi LMG 19158</name>
    <dbReference type="NCBI Taxonomy" id="870967"/>
    <lineage>
        <taxon>Bacteria</taxon>
        <taxon>Pseudomonadati</taxon>
        <taxon>Pseudomonadota</taxon>
        <taxon>Gammaproteobacteria</taxon>
        <taxon>Vibrionales</taxon>
        <taxon>Vibrionaceae</taxon>
        <taxon>Vibrio</taxon>
    </lineage>
</organism>
<dbReference type="RefSeq" id="WP_005593753.1">
    <property type="nucleotide sequence ID" value="NZ_AFWE01000068.1"/>
</dbReference>
<protein>
    <submittedName>
        <fullName evidence="2">Putative helicase IV</fullName>
    </submittedName>
</protein>
<dbReference type="Pfam" id="PF01396">
    <property type="entry name" value="Zn_ribbon_Top1"/>
    <property type="match status" value="1"/>
</dbReference>
<evidence type="ECO:0000313" key="2">
    <source>
        <dbReference type="EMBL" id="EGU39464.1"/>
    </source>
</evidence>
<feature type="domain" description="DNA topoisomerase type IA zn finger" evidence="1">
    <location>
        <begin position="35"/>
        <end position="69"/>
    </location>
</feature>
<keyword evidence="2" id="KW-0347">Helicase</keyword>
<dbReference type="EMBL" id="AFWE01000068">
    <property type="protein sequence ID" value="EGU39464.1"/>
    <property type="molecule type" value="Genomic_DNA"/>
</dbReference>
<dbReference type="AlphaFoldDB" id="F9RKP3"/>
<dbReference type="SUPFAM" id="SSF57783">
    <property type="entry name" value="Zinc beta-ribbon"/>
    <property type="match status" value="1"/>
</dbReference>
<evidence type="ECO:0000259" key="1">
    <source>
        <dbReference type="Pfam" id="PF01396"/>
    </source>
</evidence>
<dbReference type="Gene3D" id="3.30.65.10">
    <property type="entry name" value="Bacterial Topoisomerase I, domain 1"/>
    <property type="match status" value="1"/>
</dbReference>
<comment type="caution">
    <text evidence="2">The sequence shown here is derived from an EMBL/GenBank/DDBJ whole genome shotgun (WGS) entry which is preliminary data.</text>
</comment>
<dbReference type="GO" id="GO:0003916">
    <property type="term" value="F:DNA topoisomerase activity"/>
    <property type="evidence" value="ECO:0007669"/>
    <property type="project" value="InterPro"/>
</dbReference>
<dbReference type="GO" id="GO:0003677">
    <property type="term" value="F:DNA binding"/>
    <property type="evidence" value="ECO:0007669"/>
    <property type="project" value="InterPro"/>
</dbReference>
<proteinExistence type="predicted"/>
<evidence type="ECO:0000313" key="3">
    <source>
        <dbReference type="Proteomes" id="UP000004349"/>
    </source>
</evidence>
<dbReference type="GO" id="GO:0006265">
    <property type="term" value="P:DNA topological change"/>
    <property type="evidence" value="ECO:0007669"/>
    <property type="project" value="InterPro"/>
</dbReference>
<dbReference type="GO" id="GO:0004386">
    <property type="term" value="F:helicase activity"/>
    <property type="evidence" value="ECO:0007669"/>
    <property type="project" value="UniProtKB-KW"/>
</dbReference>